<dbReference type="Gene3D" id="3.40.50.1820">
    <property type="entry name" value="alpha/beta hydrolase"/>
    <property type="match status" value="1"/>
</dbReference>
<dbReference type="InterPro" id="IPR029058">
    <property type="entry name" value="AB_hydrolase_fold"/>
</dbReference>
<dbReference type="PANTHER" id="PTHR48098:SF1">
    <property type="entry name" value="DIACYLGLYCEROL ACYLTRANSFERASE_MYCOLYLTRANSFERASE AG85A"/>
    <property type="match status" value="1"/>
</dbReference>
<dbReference type="RefSeq" id="WP_344047637.1">
    <property type="nucleotide sequence ID" value="NZ_BAAAPB010000005.1"/>
</dbReference>
<dbReference type="InterPro" id="IPR000801">
    <property type="entry name" value="Esterase-like"/>
</dbReference>
<comment type="caution">
    <text evidence="2">The sequence shown here is derived from an EMBL/GenBank/DDBJ whole genome shotgun (WGS) entry which is preliminary data.</text>
</comment>
<keyword evidence="3" id="KW-1185">Reference proteome</keyword>
<keyword evidence="1" id="KW-0812">Transmembrane</keyword>
<organism evidence="2 3">
    <name type="scientific">Nocardioides panacihumi</name>
    <dbReference type="NCBI Taxonomy" id="400774"/>
    <lineage>
        <taxon>Bacteria</taxon>
        <taxon>Bacillati</taxon>
        <taxon>Actinomycetota</taxon>
        <taxon>Actinomycetes</taxon>
        <taxon>Propionibacteriales</taxon>
        <taxon>Nocardioidaceae</taxon>
        <taxon>Nocardioides</taxon>
    </lineage>
</organism>
<evidence type="ECO:0000256" key="1">
    <source>
        <dbReference type="SAM" id="Phobius"/>
    </source>
</evidence>
<protein>
    <recommendedName>
        <fullName evidence="4">Esterase</fullName>
    </recommendedName>
</protein>
<dbReference type="Pfam" id="PF00756">
    <property type="entry name" value="Esterase"/>
    <property type="match status" value="1"/>
</dbReference>
<evidence type="ECO:0000313" key="3">
    <source>
        <dbReference type="Proteomes" id="UP001500571"/>
    </source>
</evidence>
<sequence>MSLIGPIFLDGIIVLTVAAFVAVILIWPRLTRPSAGHVAGRAGALVLVNALVLLTAATQLNATYLFFASWADLRGAMNGHLVQTSLHRGAGEAQAADIAVAGDPAPVAAHPVALRAPTTSTGLVTYTVHGALSGLTGKVLVQLPPGYSSAADANRRYPVLEAFHGYPSEPQNWITYFHLDQMVDRAVGQHRIRPPLIVMPAIEIPSGVDTEGVNGLPGEPQVETWLTRDVPDWVGQHFRVVGSRSSWATVGYSAGGFDAAMATILHPAQYGAGIVLGGYFSPKFGPFYEPFTASSPQGRYYDLAATVAHHPPPVSLWLETSHADHPSYSSSAQFLGAVRAPTAVHAVVLQNAGHRTSVWMALTPEALRWLGENIRGFRP</sequence>
<dbReference type="Proteomes" id="UP001500571">
    <property type="component" value="Unassembled WGS sequence"/>
</dbReference>
<feature type="transmembrane region" description="Helical" evidence="1">
    <location>
        <begin position="7"/>
        <end position="30"/>
    </location>
</feature>
<evidence type="ECO:0008006" key="4">
    <source>
        <dbReference type="Google" id="ProtNLM"/>
    </source>
</evidence>
<feature type="transmembrane region" description="Helical" evidence="1">
    <location>
        <begin position="42"/>
        <end position="67"/>
    </location>
</feature>
<name>A0ABP5D641_9ACTN</name>
<dbReference type="InterPro" id="IPR050583">
    <property type="entry name" value="Mycobacterial_A85_antigen"/>
</dbReference>
<accession>A0ABP5D641</accession>
<dbReference type="PANTHER" id="PTHR48098">
    <property type="entry name" value="ENTEROCHELIN ESTERASE-RELATED"/>
    <property type="match status" value="1"/>
</dbReference>
<keyword evidence="1" id="KW-0472">Membrane</keyword>
<proteinExistence type="predicted"/>
<reference evidence="3" key="1">
    <citation type="journal article" date="2019" name="Int. J. Syst. Evol. Microbiol.">
        <title>The Global Catalogue of Microorganisms (GCM) 10K type strain sequencing project: providing services to taxonomists for standard genome sequencing and annotation.</title>
        <authorList>
            <consortium name="The Broad Institute Genomics Platform"/>
            <consortium name="The Broad Institute Genome Sequencing Center for Infectious Disease"/>
            <person name="Wu L."/>
            <person name="Ma J."/>
        </authorList>
    </citation>
    <scope>NUCLEOTIDE SEQUENCE [LARGE SCALE GENOMIC DNA]</scope>
    <source>
        <strain evidence="3">JCM 15309</strain>
    </source>
</reference>
<keyword evidence="1" id="KW-1133">Transmembrane helix</keyword>
<gene>
    <name evidence="2" type="ORF">GCM10009798_38140</name>
</gene>
<dbReference type="EMBL" id="BAAAPB010000005">
    <property type="protein sequence ID" value="GAA1973288.1"/>
    <property type="molecule type" value="Genomic_DNA"/>
</dbReference>
<evidence type="ECO:0000313" key="2">
    <source>
        <dbReference type="EMBL" id="GAA1973288.1"/>
    </source>
</evidence>
<dbReference type="SUPFAM" id="SSF53474">
    <property type="entry name" value="alpha/beta-Hydrolases"/>
    <property type="match status" value="1"/>
</dbReference>